<accession>A0A9W6N4H9</accession>
<sequence length="74" mass="8067">MARQLGFGEQFAAVGVVPHLEPLLLQREAQRLPHRGVVVHDDDQILLWRHGAGARLSEEVPSAVIPSAGRKADP</sequence>
<dbReference type="EMBL" id="BSFK01000013">
    <property type="protein sequence ID" value="GLK77202.1"/>
    <property type="molecule type" value="Genomic_DNA"/>
</dbReference>
<gene>
    <name evidence="1" type="ORF">GCM10008171_24560</name>
</gene>
<comment type="caution">
    <text evidence="1">The sequence shown here is derived from an EMBL/GenBank/DDBJ whole genome shotgun (WGS) entry which is preliminary data.</text>
</comment>
<protein>
    <submittedName>
        <fullName evidence="1">Uncharacterized protein</fullName>
    </submittedName>
</protein>
<dbReference type="AlphaFoldDB" id="A0A9W6N4H9"/>
<reference evidence="1" key="2">
    <citation type="submission" date="2023-01" db="EMBL/GenBank/DDBJ databases">
        <authorList>
            <person name="Sun Q."/>
            <person name="Evtushenko L."/>
        </authorList>
    </citation>
    <scope>NUCLEOTIDE SEQUENCE</scope>
    <source>
        <strain evidence="1">VKM B-2555</strain>
    </source>
</reference>
<name>A0A9W6N4H9_9HYPH</name>
<dbReference type="Proteomes" id="UP001143364">
    <property type="component" value="Unassembled WGS sequence"/>
</dbReference>
<proteinExistence type="predicted"/>
<evidence type="ECO:0000313" key="1">
    <source>
        <dbReference type="EMBL" id="GLK77202.1"/>
    </source>
</evidence>
<organism evidence="1 2">
    <name type="scientific">Methylopila jiangsuensis</name>
    <dbReference type="NCBI Taxonomy" id="586230"/>
    <lineage>
        <taxon>Bacteria</taxon>
        <taxon>Pseudomonadati</taxon>
        <taxon>Pseudomonadota</taxon>
        <taxon>Alphaproteobacteria</taxon>
        <taxon>Hyphomicrobiales</taxon>
        <taxon>Methylopilaceae</taxon>
        <taxon>Methylopila</taxon>
    </lineage>
</organism>
<reference evidence="1" key="1">
    <citation type="journal article" date="2014" name="Int. J. Syst. Evol. Microbiol.">
        <title>Complete genome sequence of Corynebacterium casei LMG S-19264T (=DSM 44701T), isolated from a smear-ripened cheese.</title>
        <authorList>
            <consortium name="US DOE Joint Genome Institute (JGI-PGF)"/>
            <person name="Walter F."/>
            <person name="Albersmeier A."/>
            <person name="Kalinowski J."/>
            <person name="Ruckert C."/>
        </authorList>
    </citation>
    <scope>NUCLEOTIDE SEQUENCE</scope>
    <source>
        <strain evidence="1">VKM B-2555</strain>
    </source>
</reference>
<keyword evidence="2" id="KW-1185">Reference proteome</keyword>
<evidence type="ECO:0000313" key="2">
    <source>
        <dbReference type="Proteomes" id="UP001143364"/>
    </source>
</evidence>